<dbReference type="Pfam" id="PF05667">
    <property type="entry name" value="CCDC22_CC"/>
    <property type="match status" value="1"/>
</dbReference>
<sequence length="517" mass="59476">MEESQDILLNSIADAGVKIPTGVSSVEDLTPTTLFSISSQSLHLIDRQNSSFPASLPDNSVSGRLKLCSNLASAFKTLGFVGDISFHKFLYPSEEDLYELVRFLVGRLSDVEARKDAVGESKRCLKIAEENVEDTGLLPRKELSGRQGDPLMMTQTPEPSKQSDFILNKMEEFYNGVDRPIEGRGDVLDLVEEGVRRSSLRDNEHNFEYGQPSTSPHVHFPQMNCNKETLQGQKEMLVEKSVSSSVKLEELQEKLDLLKAAMEMASDARHPSDFYVNKLNDQVEVKRSKIVEMESHWNDKCKVLEQKKDSLVEKLRATEPEAYVKYKKVEEIELKLEFILAEKKRREDELVFLSAKAEKQPKSERRRTYIQRIEEITKNSRKQDVDIERILKETRELQLESNSVQERLNRTHAVVDETVFREAKKDQVGRQAYRILTSIHDSFEQIAENLLATDRARREVADYEGKLATMTSRSVDIDKLKADLEIIRRENDLLEKNVQRLVTKCRVEHLKLIDYLR</sequence>
<dbReference type="EMBL" id="JAJAGQ010000014">
    <property type="protein sequence ID" value="KAJ8542813.1"/>
    <property type="molecule type" value="Genomic_DNA"/>
</dbReference>
<dbReference type="InterPro" id="IPR008530">
    <property type="entry name" value="CCDC22"/>
</dbReference>
<evidence type="ECO:0000256" key="2">
    <source>
        <dbReference type="SAM" id="Coils"/>
    </source>
</evidence>
<dbReference type="Pfam" id="PF21674">
    <property type="entry name" value="CCDC22_N"/>
    <property type="match status" value="1"/>
</dbReference>
<name>A0A9Q1LUC0_9SOLA</name>
<accession>A0A9Q1LUC0</accession>
<evidence type="ECO:0000259" key="4">
    <source>
        <dbReference type="Pfam" id="PF05667"/>
    </source>
</evidence>
<comment type="caution">
    <text evidence="6">The sequence shown here is derived from an EMBL/GenBank/DDBJ whole genome shotgun (WGS) entry which is preliminary data.</text>
</comment>
<evidence type="ECO:0000313" key="6">
    <source>
        <dbReference type="EMBL" id="KAJ8542813.1"/>
    </source>
</evidence>
<feature type="region of interest" description="Disordered" evidence="3">
    <location>
        <begin position="140"/>
        <end position="161"/>
    </location>
</feature>
<dbReference type="PANTHER" id="PTHR15668:SF4">
    <property type="entry name" value="COILED-COIL DOMAIN-CONTAINING PROTEIN 22"/>
    <property type="match status" value="1"/>
</dbReference>
<feature type="domain" description="CCDC22 N-terminal" evidence="5">
    <location>
        <begin position="1"/>
        <end position="109"/>
    </location>
</feature>
<reference evidence="7" key="1">
    <citation type="journal article" date="2023" name="Proc. Natl. Acad. Sci. U.S.A.">
        <title>Genomic and structural basis for evolution of tropane alkaloid biosynthesis.</title>
        <authorList>
            <person name="Wanga Y.-J."/>
            <person name="Taina T."/>
            <person name="Yua J.-Y."/>
            <person name="Lia J."/>
            <person name="Xua B."/>
            <person name="Chenc J."/>
            <person name="D'Auriad J.C."/>
            <person name="Huanga J.-P."/>
            <person name="Huanga S.-X."/>
        </authorList>
    </citation>
    <scope>NUCLEOTIDE SEQUENCE [LARGE SCALE GENOMIC DNA]</scope>
    <source>
        <strain evidence="7">cv. KIB-2019</strain>
    </source>
</reference>
<dbReference type="OrthoDB" id="10266736at2759"/>
<evidence type="ECO:0000259" key="5">
    <source>
        <dbReference type="Pfam" id="PF21674"/>
    </source>
</evidence>
<dbReference type="GO" id="GO:0097602">
    <property type="term" value="F:cullin family protein binding"/>
    <property type="evidence" value="ECO:0007669"/>
    <property type="project" value="TreeGrafter"/>
</dbReference>
<organism evidence="6 7">
    <name type="scientific">Anisodus acutangulus</name>
    <dbReference type="NCBI Taxonomy" id="402998"/>
    <lineage>
        <taxon>Eukaryota</taxon>
        <taxon>Viridiplantae</taxon>
        <taxon>Streptophyta</taxon>
        <taxon>Embryophyta</taxon>
        <taxon>Tracheophyta</taxon>
        <taxon>Spermatophyta</taxon>
        <taxon>Magnoliopsida</taxon>
        <taxon>eudicotyledons</taxon>
        <taxon>Gunneridae</taxon>
        <taxon>Pentapetalae</taxon>
        <taxon>asterids</taxon>
        <taxon>lamiids</taxon>
        <taxon>Solanales</taxon>
        <taxon>Solanaceae</taxon>
        <taxon>Solanoideae</taxon>
        <taxon>Hyoscyameae</taxon>
        <taxon>Anisodus</taxon>
    </lineage>
</organism>
<feature type="coiled-coil region" evidence="2">
    <location>
        <begin position="477"/>
        <end position="504"/>
    </location>
</feature>
<evidence type="ECO:0008006" key="8">
    <source>
        <dbReference type="Google" id="ProtNLM"/>
    </source>
</evidence>
<dbReference type="AlphaFoldDB" id="A0A9Q1LUC0"/>
<proteinExistence type="inferred from homology"/>
<comment type="similarity">
    <text evidence="1">Belongs to the CCDC22 family.</text>
</comment>
<dbReference type="InterPro" id="IPR048349">
    <property type="entry name" value="CCDC22_N"/>
</dbReference>
<gene>
    <name evidence="6" type="ORF">K7X08_005336</name>
</gene>
<keyword evidence="2" id="KW-0175">Coiled coil</keyword>
<dbReference type="GO" id="GO:2000060">
    <property type="term" value="P:positive regulation of ubiquitin-dependent protein catabolic process"/>
    <property type="evidence" value="ECO:0007669"/>
    <property type="project" value="TreeGrafter"/>
</dbReference>
<feature type="domain" description="CCDC22 coiled-coil" evidence="4">
    <location>
        <begin position="229"/>
        <end position="472"/>
    </location>
</feature>
<evidence type="ECO:0000256" key="3">
    <source>
        <dbReference type="SAM" id="MobiDB-lite"/>
    </source>
</evidence>
<evidence type="ECO:0000313" key="7">
    <source>
        <dbReference type="Proteomes" id="UP001152561"/>
    </source>
</evidence>
<dbReference type="PANTHER" id="PTHR15668">
    <property type="entry name" value="JM1 PROTEIN"/>
    <property type="match status" value="1"/>
</dbReference>
<dbReference type="Proteomes" id="UP001152561">
    <property type="component" value="Unassembled WGS sequence"/>
</dbReference>
<protein>
    <recommendedName>
        <fullName evidence="8">Coiled-coil domain-containing protein 22 homolog</fullName>
    </recommendedName>
</protein>
<evidence type="ECO:0000256" key="1">
    <source>
        <dbReference type="ARBA" id="ARBA00006438"/>
    </source>
</evidence>
<dbReference type="InterPro" id="IPR048348">
    <property type="entry name" value="CCDC22_CC"/>
</dbReference>
<keyword evidence="7" id="KW-1185">Reference proteome</keyword>